<gene>
    <name evidence="1" type="ORF">DES53_102893</name>
</gene>
<name>A0A366HS49_9BACT</name>
<organism evidence="1 2">
    <name type="scientific">Roseimicrobium gellanilyticum</name>
    <dbReference type="NCBI Taxonomy" id="748857"/>
    <lineage>
        <taxon>Bacteria</taxon>
        <taxon>Pseudomonadati</taxon>
        <taxon>Verrucomicrobiota</taxon>
        <taxon>Verrucomicrobiia</taxon>
        <taxon>Verrucomicrobiales</taxon>
        <taxon>Verrucomicrobiaceae</taxon>
        <taxon>Roseimicrobium</taxon>
    </lineage>
</organism>
<dbReference type="EMBL" id="QNRR01000002">
    <property type="protein sequence ID" value="RBP46502.1"/>
    <property type="molecule type" value="Genomic_DNA"/>
</dbReference>
<evidence type="ECO:0000313" key="1">
    <source>
        <dbReference type="EMBL" id="RBP46502.1"/>
    </source>
</evidence>
<sequence>MSPASPPQEVFVISFFTEKAGAAAQGTVSLIDQVPKSTWTIQSNGSRQTFDRPISEDSFRHIWDRISALTELDSYLSTDPGQAMSFTDHYIVGIIYVLSGKEGRRLYMIPHNCSAQSVLSWVQDIESTSKGS</sequence>
<protein>
    <submittedName>
        <fullName evidence="1">Uncharacterized protein</fullName>
    </submittedName>
</protein>
<evidence type="ECO:0000313" key="2">
    <source>
        <dbReference type="Proteomes" id="UP000253426"/>
    </source>
</evidence>
<dbReference type="AlphaFoldDB" id="A0A366HS49"/>
<reference evidence="1 2" key="1">
    <citation type="submission" date="2018-06" db="EMBL/GenBank/DDBJ databases">
        <title>Genomic Encyclopedia of Type Strains, Phase IV (KMG-IV): sequencing the most valuable type-strain genomes for metagenomic binning, comparative biology and taxonomic classification.</title>
        <authorList>
            <person name="Goeker M."/>
        </authorList>
    </citation>
    <scope>NUCLEOTIDE SEQUENCE [LARGE SCALE GENOMIC DNA]</scope>
    <source>
        <strain evidence="1 2">DSM 25532</strain>
    </source>
</reference>
<accession>A0A366HS49</accession>
<dbReference type="RefSeq" id="WP_113958009.1">
    <property type="nucleotide sequence ID" value="NZ_QNRR01000002.1"/>
</dbReference>
<comment type="caution">
    <text evidence="1">The sequence shown here is derived from an EMBL/GenBank/DDBJ whole genome shotgun (WGS) entry which is preliminary data.</text>
</comment>
<proteinExistence type="predicted"/>
<dbReference type="Proteomes" id="UP000253426">
    <property type="component" value="Unassembled WGS sequence"/>
</dbReference>
<keyword evidence="2" id="KW-1185">Reference proteome</keyword>